<dbReference type="Pfam" id="PF14392">
    <property type="entry name" value="zf-CCHC_4"/>
    <property type="match status" value="1"/>
</dbReference>
<feature type="domain" description="Zinc knuckle CX2CX4HX4C" evidence="3">
    <location>
        <begin position="63"/>
        <end position="110"/>
    </location>
</feature>
<accession>A0AAW0LIY7</accession>
<feature type="transmembrane region" description="Helical" evidence="2">
    <location>
        <begin position="323"/>
        <end position="343"/>
    </location>
</feature>
<dbReference type="PANTHER" id="PTHR31286:SF167">
    <property type="entry name" value="OS09G0268800 PROTEIN"/>
    <property type="match status" value="1"/>
</dbReference>
<evidence type="ECO:0000313" key="4">
    <source>
        <dbReference type="EMBL" id="KAK7851583.1"/>
    </source>
</evidence>
<feature type="region of interest" description="Disordered" evidence="1">
    <location>
        <begin position="153"/>
        <end position="194"/>
    </location>
</feature>
<dbReference type="AlphaFoldDB" id="A0AAW0LIY7"/>
<evidence type="ECO:0000313" key="5">
    <source>
        <dbReference type="Proteomes" id="UP000237347"/>
    </source>
</evidence>
<keyword evidence="2" id="KW-1133">Transmembrane helix</keyword>
<dbReference type="Proteomes" id="UP000237347">
    <property type="component" value="Unassembled WGS sequence"/>
</dbReference>
<protein>
    <recommendedName>
        <fullName evidence="3">Zinc knuckle CX2CX4HX4C domain-containing protein</fullName>
    </recommendedName>
</protein>
<proteinExistence type="predicted"/>
<organism evidence="4 5">
    <name type="scientific">Quercus suber</name>
    <name type="common">Cork oak</name>
    <dbReference type="NCBI Taxonomy" id="58331"/>
    <lineage>
        <taxon>Eukaryota</taxon>
        <taxon>Viridiplantae</taxon>
        <taxon>Streptophyta</taxon>
        <taxon>Embryophyta</taxon>
        <taxon>Tracheophyta</taxon>
        <taxon>Spermatophyta</taxon>
        <taxon>Magnoliopsida</taxon>
        <taxon>eudicotyledons</taxon>
        <taxon>Gunneridae</taxon>
        <taxon>Pentapetalae</taxon>
        <taxon>rosids</taxon>
        <taxon>fabids</taxon>
        <taxon>Fagales</taxon>
        <taxon>Fagaceae</taxon>
        <taxon>Quercus</taxon>
    </lineage>
</organism>
<dbReference type="InterPro" id="IPR025836">
    <property type="entry name" value="Zn_knuckle_CX2CX4HX4C"/>
</dbReference>
<evidence type="ECO:0000256" key="1">
    <source>
        <dbReference type="SAM" id="MobiDB-lite"/>
    </source>
</evidence>
<dbReference type="EMBL" id="PKMF04000085">
    <property type="protein sequence ID" value="KAK7851583.1"/>
    <property type="molecule type" value="Genomic_DNA"/>
</dbReference>
<keyword evidence="2" id="KW-0472">Membrane</keyword>
<reference evidence="4 5" key="1">
    <citation type="journal article" date="2018" name="Sci. Data">
        <title>The draft genome sequence of cork oak.</title>
        <authorList>
            <person name="Ramos A.M."/>
            <person name="Usie A."/>
            <person name="Barbosa P."/>
            <person name="Barros P.M."/>
            <person name="Capote T."/>
            <person name="Chaves I."/>
            <person name="Simoes F."/>
            <person name="Abreu I."/>
            <person name="Carrasquinho I."/>
            <person name="Faro C."/>
            <person name="Guimaraes J.B."/>
            <person name="Mendonca D."/>
            <person name="Nobrega F."/>
            <person name="Rodrigues L."/>
            <person name="Saibo N.J.M."/>
            <person name="Varela M.C."/>
            <person name="Egas C."/>
            <person name="Matos J."/>
            <person name="Miguel C.M."/>
            <person name="Oliveira M.M."/>
            <person name="Ricardo C.P."/>
            <person name="Goncalves S."/>
        </authorList>
    </citation>
    <scope>NUCLEOTIDE SEQUENCE [LARGE SCALE GENOMIC DNA]</scope>
    <source>
        <strain evidence="5">cv. HL8</strain>
    </source>
</reference>
<keyword evidence="2" id="KW-0812">Transmembrane</keyword>
<dbReference type="InterPro" id="IPR040256">
    <property type="entry name" value="At4g02000-like"/>
</dbReference>
<gene>
    <name evidence="4" type="ORF">CFP56_041441</name>
</gene>
<dbReference type="PANTHER" id="PTHR31286">
    <property type="entry name" value="GLYCINE-RICH CELL WALL STRUCTURAL PROTEIN 1.8-LIKE"/>
    <property type="match status" value="1"/>
</dbReference>
<name>A0AAW0LIY7_QUESU</name>
<evidence type="ECO:0000256" key="2">
    <source>
        <dbReference type="SAM" id="Phobius"/>
    </source>
</evidence>
<evidence type="ECO:0000259" key="3">
    <source>
        <dbReference type="Pfam" id="PF14392"/>
    </source>
</evidence>
<keyword evidence="5" id="KW-1185">Reference proteome</keyword>
<comment type="caution">
    <text evidence="4">The sequence shown here is derived from an EMBL/GenBank/DDBJ whole genome shotgun (WGS) entry which is preliminary data.</text>
</comment>
<sequence length="351" mass="39049">MESIPFLEYAYVTFWVQFHNIPLKNLTYETGELIGRTIGTVMAVADPENDGSGGEFLRVRLTMDITKPLPRCSKLRSEGKQLGLVGIKYERLPNFCYWCGRVTHGERDCEVWLCGKGKLRREDQQYGEWLRADPIRPSCKTVAVITGAARSRAPWWRKNTQRDPPSRQAGMEGEGSMGNEQHSDGDSGTGQENSASNIEVMKNNTSVEDHMVHLDNNVETTSQQGDIRGVGPHVHCLEEVGEGLINKKHLGLENNSGRVEGIPTIPAAKVPSVFPKPRSDCMIVNSQSISPRKWKRLARQVGTPTSVSDPMHIDRRPTLEAPVLYPNLLSAVATLISMLPFFLKNASAQML</sequence>